<dbReference type="Proteomes" id="UP000290921">
    <property type="component" value="Unassembled WGS sequence"/>
</dbReference>
<organism evidence="2 3">
    <name type="scientific">Clostridium tetani</name>
    <dbReference type="NCBI Taxonomy" id="1513"/>
    <lineage>
        <taxon>Bacteria</taxon>
        <taxon>Bacillati</taxon>
        <taxon>Bacillota</taxon>
        <taxon>Clostridia</taxon>
        <taxon>Eubacteriales</taxon>
        <taxon>Clostridiaceae</taxon>
        <taxon>Clostridium</taxon>
    </lineage>
</organism>
<dbReference type="EMBL" id="QMAP01000001">
    <property type="protein sequence ID" value="RXI50737.1"/>
    <property type="molecule type" value="Genomic_DNA"/>
</dbReference>
<dbReference type="GO" id="GO:0006310">
    <property type="term" value="P:DNA recombination"/>
    <property type="evidence" value="ECO:0007669"/>
    <property type="project" value="UniProtKB-KW"/>
</dbReference>
<name>A0A4Q0VHD0_CLOTA</name>
<reference evidence="2 3" key="1">
    <citation type="submission" date="2018-06" db="EMBL/GenBank/DDBJ databases">
        <title>Genome conservation of Clostridium tetani.</title>
        <authorList>
            <person name="Bruggemann H."/>
            <person name="Popoff M.R."/>
        </authorList>
    </citation>
    <scope>NUCLEOTIDE SEQUENCE [LARGE SCALE GENOMIC DNA]</scope>
    <source>
        <strain evidence="2 3">2017.061</strain>
    </source>
</reference>
<evidence type="ECO:0000313" key="2">
    <source>
        <dbReference type="EMBL" id="RXI50737.1"/>
    </source>
</evidence>
<dbReference type="GO" id="GO:0003677">
    <property type="term" value="F:DNA binding"/>
    <property type="evidence" value="ECO:0007669"/>
    <property type="project" value="InterPro"/>
</dbReference>
<evidence type="ECO:0000256" key="1">
    <source>
        <dbReference type="ARBA" id="ARBA00023172"/>
    </source>
</evidence>
<dbReference type="SUPFAM" id="SSF56349">
    <property type="entry name" value="DNA breaking-rejoining enzymes"/>
    <property type="match status" value="1"/>
</dbReference>
<gene>
    <name evidence="2" type="ORF">DP130_01875</name>
</gene>
<proteinExistence type="predicted"/>
<comment type="caution">
    <text evidence="2">The sequence shown here is derived from an EMBL/GenBank/DDBJ whole genome shotgun (WGS) entry which is preliminary data.</text>
</comment>
<dbReference type="AlphaFoldDB" id="A0A4Q0VHD0"/>
<evidence type="ECO:0008006" key="4">
    <source>
        <dbReference type="Google" id="ProtNLM"/>
    </source>
</evidence>
<dbReference type="InterPro" id="IPR013762">
    <property type="entry name" value="Integrase-like_cat_sf"/>
</dbReference>
<accession>A0A4Q0VHD0</accession>
<sequence>MLKIFCCSINIVSKNRGRLMLKANVHPKIVADRLGHSSVKMTLDTYSHILPINAKIKMY</sequence>
<dbReference type="GO" id="GO:0015074">
    <property type="term" value="P:DNA integration"/>
    <property type="evidence" value="ECO:0007669"/>
    <property type="project" value="InterPro"/>
</dbReference>
<dbReference type="Gene3D" id="1.10.443.10">
    <property type="entry name" value="Intergrase catalytic core"/>
    <property type="match status" value="1"/>
</dbReference>
<keyword evidence="1" id="KW-0233">DNA recombination</keyword>
<dbReference type="InterPro" id="IPR011010">
    <property type="entry name" value="DNA_brk_join_enz"/>
</dbReference>
<protein>
    <recommendedName>
        <fullName evidence="4">Tyr recombinase domain-containing protein</fullName>
    </recommendedName>
</protein>
<evidence type="ECO:0000313" key="3">
    <source>
        <dbReference type="Proteomes" id="UP000290921"/>
    </source>
</evidence>